<evidence type="ECO:0000256" key="4">
    <source>
        <dbReference type="ARBA" id="ARBA00023157"/>
    </source>
</evidence>
<dbReference type="InterPro" id="IPR012336">
    <property type="entry name" value="Thioredoxin-like_fold"/>
</dbReference>
<feature type="domain" description="Thioredoxin-like fold" evidence="8">
    <location>
        <begin position="76"/>
        <end position="244"/>
    </location>
</feature>
<dbReference type="Pfam" id="PF13462">
    <property type="entry name" value="Thioredoxin_4"/>
    <property type="match status" value="1"/>
</dbReference>
<evidence type="ECO:0000256" key="7">
    <source>
        <dbReference type="SAM" id="Phobius"/>
    </source>
</evidence>
<keyword evidence="7" id="KW-0472">Membrane</keyword>
<reference evidence="9" key="1">
    <citation type="submission" date="2021-07" db="EMBL/GenBank/DDBJ databases">
        <title>Candidatus Kaistella beijingensis sp. nov. isolated from a municipal wastewater treatment plant is involved in sludge foaming.</title>
        <authorList>
            <person name="Song Y."/>
            <person name="Liu S.-J."/>
        </authorList>
    </citation>
    <scope>NUCLEOTIDE SEQUENCE</scope>
    <source>
        <strain evidence="9">DSM 43998</strain>
    </source>
</reference>
<feature type="region of interest" description="Disordered" evidence="6">
    <location>
        <begin position="1"/>
        <end position="21"/>
    </location>
</feature>
<dbReference type="RefSeq" id="WP_066468024.1">
    <property type="nucleotide sequence ID" value="NZ_CBCRUZ010000001.1"/>
</dbReference>
<comment type="similarity">
    <text evidence="1">Belongs to the thioredoxin family. DsbA subfamily.</text>
</comment>
<dbReference type="InterPro" id="IPR036249">
    <property type="entry name" value="Thioredoxin-like_sf"/>
</dbReference>
<feature type="transmembrane region" description="Helical" evidence="7">
    <location>
        <begin position="33"/>
        <end position="54"/>
    </location>
</feature>
<dbReference type="SUPFAM" id="SSF52833">
    <property type="entry name" value="Thioredoxin-like"/>
    <property type="match status" value="1"/>
</dbReference>
<keyword evidence="7" id="KW-1133">Transmembrane helix</keyword>
<gene>
    <name evidence="9" type="ORF">KV203_08775</name>
</gene>
<dbReference type="Gene3D" id="3.40.30.10">
    <property type="entry name" value="Glutaredoxin"/>
    <property type="match status" value="1"/>
</dbReference>
<evidence type="ECO:0000256" key="1">
    <source>
        <dbReference type="ARBA" id="ARBA00005791"/>
    </source>
</evidence>
<name>A0ABX8SBZ8_9ACTN</name>
<proteinExistence type="inferred from homology"/>
<keyword evidence="10" id="KW-1185">Reference proteome</keyword>
<evidence type="ECO:0000256" key="6">
    <source>
        <dbReference type="SAM" id="MobiDB-lite"/>
    </source>
</evidence>
<evidence type="ECO:0000313" key="10">
    <source>
        <dbReference type="Proteomes" id="UP000887023"/>
    </source>
</evidence>
<sequence>MSTDDGKKRTSSTAARSSALVTDSAGGARRRSVGIQLGLAAVLVGLIGAIAFGVTRDKSTNDAAPVQPPAVARADGAIRIGSADPKVVVTVVEDFQCPACKQFEAAGSATLTELATGDVAVDYRPIAILNRMSSTNYSTRAAAAAYCVAEADIGAWPAWHAAMFAQQPAEGGAGLTDRQIIDIAAAAGITGDPVAQCITSNRYGSYADQNTTAATDGGIDHTPTVLVDGKEVQSPTPEALRAAVAAAQ</sequence>
<keyword evidence="3" id="KW-0560">Oxidoreductase</keyword>
<protein>
    <submittedName>
        <fullName evidence="9">DsbA family protein</fullName>
    </submittedName>
</protein>
<keyword evidence="5" id="KW-0676">Redox-active center</keyword>
<dbReference type="PANTHER" id="PTHR13887">
    <property type="entry name" value="GLUTATHIONE S-TRANSFERASE KAPPA"/>
    <property type="match status" value="1"/>
</dbReference>
<evidence type="ECO:0000256" key="3">
    <source>
        <dbReference type="ARBA" id="ARBA00023002"/>
    </source>
</evidence>
<keyword evidence="2" id="KW-0732">Signal</keyword>
<dbReference type="Proteomes" id="UP000887023">
    <property type="component" value="Chromosome"/>
</dbReference>
<dbReference type="PANTHER" id="PTHR13887:SF14">
    <property type="entry name" value="DISULFIDE BOND FORMATION PROTEIN D"/>
    <property type="match status" value="1"/>
</dbReference>
<dbReference type="EMBL" id="CP079105">
    <property type="protein sequence ID" value="QXQ15384.1"/>
    <property type="molecule type" value="Genomic_DNA"/>
</dbReference>
<accession>A0ABX8SBZ8</accession>
<evidence type="ECO:0000256" key="5">
    <source>
        <dbReference type="ARBA" id="ARBA00023284"/>
    </source>
</evidence>
<keyword evidence="4" id="KW-1015">Disulfide bond</keyword>
<evidence type="ECO:0000259" key="8">
    <source>
        <dbReference type="Pfam" id="PF13462"/>
    </source>
</evidence>
<evidence type="ECO:0000313" key="9">
    <source>
        <dbReference type="EMBL" id="QXQ15384.1"/>
    </source>
</evidence>
<keyword evidence="7" id="KW-0812">Transmembrane</keyword>
<organism evidence="9 10">
    <name type="scientific">Skermania pinensis</name>
    <dbReference type="NCBI Taxonomy" id="39122"/>
    <lineage>
        <taxon>Bacteria</taxon>
        <taxon>Bacillati</taxon>
        <taxon>Actinomycetota</taxon>
        <taxon>Actinomycetes</taxon>
        <taxon>Mycobacteriales</taxon>
        <taxon>Gordoniaceae</taxon>
        <taxon>Skermania</taxon>
    </lineage>
</organism>
<evidence type="ECO:0000256" key="2">
    <source>
        <dbReference type="ARBA" id="ARBA00022729"/>
    </source>
</evidence>